<dbReference type="RefSeq" id="WP_108956130.1">
    <property type="nucleotide sequence ID" value="NZ_BEVZ01000007.1"/>
</dbReference>
<sequence>MAARPVRKSPPVPHLGRVIRTQRLSPHMQRVVFGGEGLSAFEAGTHTDHYVKLVFPADGVAYPEPFSMARVREEFPREQWPVTRTYTVRAWDPGLRELTIDFVVHGDEGLAGPWALRARPGDTMLMLGPGGAYAPDPTADWHLLIGDESALPAVAAALESLPEGAEVRAFLEVAGPEDEQKIDTDAEIVWLHRGDAPVGSLLVAAVASMEWPAGRPHAFVHGEAGFVRDLRRMLRVERQIPREDLSVSGYWRLGHTEDRWQAAKPEWNAAVEAEQEGAPSAGAPAAAAPTDAAPAQASARDLAPAAA</sequence>
<dbReference type="InterPro" id="IPR039261">
    <property type="entry name" value="FNR_nucleotide-bd"/>
</dbReference>
<name>A0ABV2YNB1_9ACTN</name>
<dbReference type="EMBL" id="JBEZUR010000051">
    <property type="protein sequence ID" value="MEU3557217.1"/>
    <property type="molecule type" value="Genomic_DNA"/>
</dbReference>
<dbReference type="Gene3D" id="3.40.50.80">
    <property type="entry name" value="Nucleotide-binding domain of ferredoxin-NADP reductase (FNR) module"/>
    <property type="match status" value="1"/>
</dbReference>
<accession>A0ABV2YNB1</accession>
<dbReference type="PANTHER" id="PTHR30157:SF0">
    <property type="entry name" value="NADPH-DEPENDENT FERRIC-CHELATE REDUCTASE"/>
    <property type="match status" value="1"/>
</dbReference>
<dbReference type="PANTHER" id="PTHR30157">
    <property type="entry name" value="FERRIC REDUCTASE, NADPH-DEPENDENT"/>
    <property type="match status" value="1"/>
</dbReference>
<protein>
    <submittedName>
        <fullName evidence="3">Siderophore-interacting protein</fullName>
    </submittedName>
</protein>
<dbReference type="InterPro" id="IPR039374">
    <property type="entry name" value="SIP_fam"/>
</dbReference>
<dbReference type="CDD" id="cd06193">
    <property type="entry name" value="siderophore_interacting"/>
    <property type="match status" value="1"/>
</dbReference>
<feature type="compositionally biased region" description="Low complexity" evidence="1">
    <location>
        <begin position="276"/>
        <end position="307"/>
    </location>
</feature>
<evidence type="ECO:0000313" key="3">
    <source>
        <dbReference type="EMBL" id="MEU3557217.1"/>
    </source>
</evidence>
<dbReference type="Pfam" id="PF08021">
    <property type="entry name" value="FAD_binding_9"/>
    <property type="match status" value="1"/>
</dbReference>
<feature type="region of interest" description="Disordered" evidence="1">
    <location>
        <begin position="269"/>
        <end position="307"/>
    </location>
</feature>
<dbReference type="Pfam" id="PF04954">
    <property type="entry name" value="SIP"/>
    <property type="match status" value="1"/>
</dbReference>
<feature type="domain" description="FAD-binding FR-type" evidence="2">
    <location>
        <begin position="11"/>
        <end position="136"/>
    </location>
</feature>
<dbReference type="InterPro" id="IPR017938">
    <property type="entry name" value="Riboflavin_synthase-like_b-brl"/>
</dbReference>
<dbReference type="Gene3D" id="2.40.30.10">
    <property type="entry name" value="Translation factors"/>
    <property type="match status" value="1"/>
</dbReference>
<evidence type="ECO:0000259" key="2">
    <source>
        <dbReference type="PROSITE" id="PS51384"/>
    </source>
</evidence>
<keyword evidence="4" id="KW-1185">Reference proteome</keyword>
<dbReference type="PROSITE" id="PS51384">
    <property type="entry name" value="FAD_FR"/>
    <property type="match status" value="1"/>
</dbReference>
<proteinExistence type="predicted"/>
<evidence type="ECO:0000256" key="1">
    <source>
        <dbReference type="SAM" id="MobiDB-lite"/>
    </source>
</evidence>
<comment type="caution">
    <text evidence="3">The sequence shown here is derived from an EMBL/GenBank/DDBJ whole genome shotgun (WGS) entry which is preliminary data.</text>
</comment>
<dbReference type="SUPFAM" id="SSF63380">
    <property type="entry name" value="Riboflavin synthase domain-like"/>
    <property type="match status" value="1"/>
</dbReference>
<gene>
    <name evidence="3" type="ORF">AB0E65_23810</name>
</gene>
<dbReference type="Proteomes" id="UP001550850">
    <property type="component" value="Unassembled WGS sequence"/>
</dbReference>
<organism evidence="3 4">
    <name type="scientific">Streptomyces fragilis</name>
    <dbReference type="NCBI Taxonomy" id="67301"/>
    <lineage>
        <taxon>Bacteria</taxon>
        <taxon>Bacillati</taxon>
        <taxon>Actinomycetota</taxon>
        <taxon>Actinomycetes</taxon>
        <taxon>Kitasatosporales</taxon>
        <taxon>Streptomycetaceae</taxon>
        <taxon>Streptomyces</taxon>
    </lineage>
</organism>
<reference evidence="3 4" key="1">
    <citation type="submission" date="2024-06" db="EMBL/GenBank/DDBJ databases">
        <title>The Natural Products Discovery Center: Release of the First 8490 Sequenced Strains for Exploring Actinobacteria Biosynthetic Diversity.</title>
        <authorList>
            <person name="Kalkreuter E."/>
            <person name="Kautsar S.A."/>
            <person name="Yang D."/>
            <person name="Bader C.D."/>
            <person name="Teijaro C.N."/>
            <person name="Fluegel L."/>
            <person name="Davis C.M."/>
            <person name="Simpson J.R."/>
            <person name="Lauterbach L."/>
            <person name="Steele A.D."/>
            <person name="Gui C."/>
            <person name="Meng S."/>
            <person name="Li G."/>
            <person name="Viehrig K."/>
            <person name="Ye F."/>
            <person name="Su P."/>
            <person name="Kiefer A.F."/>
            <person name="Nichols A."/>
            <person name="Cepeda A.J."/>
            <person name="Yan W."/>
            <person name="Fan B."/>
            <person name="Jiang Y."/>
            <person name="Adhikari A."/>
            <person name="Zheng C.-J."/>
            <person name="Schuster L."/>
            <person name="Cowan T.M."/>
            <person name="Smanski M.J."/>
            <person name="Chevrette M.G."/>
            <person name="De Carvalho L.P.S."/>
            <person name="Shen B."/>
        </authorList>
    </citation>
    <scope>NUCLEOTIDE SEQUENCE [LARGE SCALE GENOMIC DNA]</scope>
    <source>
        <strain evidence="3 4">NPDC038104</strain>
    </source>
</reference>
<dbReference type="InterPro" id="IPR013113">
    <property type="entry name" value="SIP_FAD-bd"/>
</dbReference>
<dbReference type="InterPro" id="IPR007037">
    <property type="entry name" value="SIP_rossman_dom"/>
</dbReference>
<dbReference type="InterPro" id="IPR017927">
    <property type="entry name" value="FAD-bd_FR_type"/>
</dbReference>
<evidence type="ECO:0000313" key="4">
    <source>
        <dbReference type="Proteomes" id="UP001550850"/>
    </source>
</evidence>